<dbReference type="EnsemblPlants" id="OB04G15610.1">
    <property type="protein sequence ID" value="OB04G15610.1"/>
    <property type="gene ID" value="OB04G15610"/>
</dbReference>
<dbReference type="HOGENOM" id="CLU_2416820_0_0_1"/>
<sequence>MAKAGWTRAMAETGGHGQWRRRAACKACTYVRETGRMRISGVRKCGAATRRRRVRHVDTRDMESWRRHAWHVSAEGMSNVQRLRSLYEWDTL</sequence>
<proteinExistence type="predicted"/>
<evidence type="ECO:0000313" key="1">
    <source>
        <dbReference type="EnsemblPlants" id="OB04G15610.1"/>
    </source>
</evidence>
<reference evidence="1" key="2">
    <citation type="submission" date="2013-04" db="UniProtKB">
        <authorList>
            <consortium name="EnsemblPlants"/>
        </authorList>
    </citation>
    <scope>IDENTIFICATION</scope>
</reference>
<dbReference type="Proteomes" id="UP000006038">
    <property type="component" value="Chromosome 4"/>
</dbReference>
<dbReference type="AlphaFoldDB" id="J3LWN6"/>
<reference evidence="1" key="1">
    <citation type="journal article" date="2013" name="Nat. Commun.">
        <title>Whole-genome sequencing of Oryza brachyantha reveals mechanisms underlying Oryza genome evolution.</title>
        <authorList>
            <person name="Chen J."/>
            <person name="Huang Q."/>
            <person name="Gao D."/>
            <person name="Wang J."/>
            <person name="Lang Y."/>
            <person name="Liu T."/>
            <person name="Li B."/>
            <person name="Bai Z."/>
            <person name="Luis Goicoechea J."/>
            <person name="Liang C."/>
            <person name="Chen C."/>
            <person name="Zhang W."/>
            <person name="Sun S."/>
            <person name="Liao Y."/>
            <person name="Zhang X."/>
            <person name="Yang L."/>
            <person name="Song C."/>
            <person name="Wang M."/>
            <person name="Shi J."/>
            <person name="Liu G."/>
            <person name="Liu J."/>
            <person name="Zhou H."/>
            <person name="Zhou W."/>
            <person name="Yu Q."/>
            <person name="An N."/>
            <person name="Chen Y."/>
            <person name="Cai Q."/>
            <person name="Wang B."/>
            <person name="Liu B."/>
            <person name="Min J."/>
            <person name="Huang Y."/>
            <person name="Wu H."/>
            <person name="Li Z."/>
            <person name="Zhang Y."/>
            <person name="Yin Y."/>
            <person name="Song W."/>
            <person name="Jiang J."/>
            <person name="Jackson S.A."/>
            <person name="Wing R.A."/>
            <person name="Wang J."/>
            <person name="Chen M."/>
        </authorList>
    </citation>
    <scope>NUCLEOTIDE SEQUENCE [LARGE SCALE GENOMIC DNA]</scope>
    <source>
        <strain evidence="1">cv. IRGC 101232</strain>
    </source>
</reference>
<organism evidence="1">
    <name type="scientific">Oryza brachyantha</name>
    <name type="common">malo sina</name>
    <dbReference type="NCBI Taxonomy" id="4533"/>
    <lineage>
        <taxon>Eukaryota</taxon>
        <taxon>Viridiplantae</taxon>
        <taxon>Streptophyta</taxon>
        <taxon>Embryophyta</taxon>
        <taxon>Tracheophyta</taxon>
        <taxon>Spermatophyta</taxon>
        <taxon>Magnoliopsida</taxon>
        <taxon>Liliopsida</taxon>
        <taxon>Poales</taxon>
        <taxon>Poaceae</taxon>
        <taxon>BOP clade</taxon>
        <taxon>Oryzoideae</taxon>
        <taxon>Oryzeae</taxon>
        <taxon>Oryzinae</taxon>
        <taxon>Oryza</taxon>
    </lineage>
</organism>
<name>J3LWN6_ORYBR</name>
<dbReference type="Gramene" id="OB04G15610.1">
    <property type="protein sequence ID" value="OB04G15610.1"/>
    <property type="gene ID" value="OB04G15610"/>
</dbReference>
<protein>
    <submittedName>
        <fullName evidence="1">Uncharacterized protein</fullName>
    </submittedName>
</protein>
<accession>J3LWN6</accession>
<evidence type="ECO:0000313" key="2">
    <source>
        <dbReference type="Proteomes" id="UP000006038"/>
    </source>
</evidence>
<keyword evidence="2" id="KW-1185">Reference proteome</keyword>